<evidence type="ECO:0000256" key="10">
    <source>
        <dbReference type="ARBA" id="ARBA00048954"/>
    </source>
</evidence>
<dbReference type="PANTHER" id="PTHR30153">
    <property type="entry name" value="REPLICATIVE DNA HELICASE DNAB"/>
    <property type="match status" value="1"/>
</dbReference>
<accession>A0ABR7HJB9</accession>
<keyword evidence="7 12" id="KW-0067">ATP-binding</keyword>
<evidence type="ECO:0000256" key="11">
    <source>
        <dbReference type="NCBIfam" id="TIGR00665"/>
    </source>
</evidence>
<dbReference type="EMBL" id="JACOPS010000001">
    <property type="protein sequence ID" value="MBC5727618.1"/>
    <property type="molecule type" value="Genomic_DNA"/>
</dbReference>
<keyword evidence="6 12" id="KW-0347">Helicase</keyword>
<dbReference type="EC" id="5.6.2.3" evidence="11 12"/>
<dbReference type="SMART" id="SM00382">
    <property type="entry name" value="AAA"/>
    <property type="match status" value="1"/>
</dbReference>
<keyword evidence="9" id="KW-0413">Isomerase</keyword>
<dbReference type="Gene3D" id="3.40.50.300">
    <property type="entry name" value="P-loop containing nucleotide triphosphate hydrolases"/>
    <property type="match status" value="1"/>
</dbReference>
<keyword evidence="3 12" id="KW-0235">DNA replication</keyword>
<comment type="catalytic activity">
    <reaction evidence="10 12">
        <text>ATP + H2O = ADP + phosphate + H(+)</text>
        <dbReference type="Rhea" id="RHEA:13065"/>
        <dbReference type="ChEBI" id="CHEBI:15377"/>
        <dbReference type="ChEBI" id="CHEBI:15378"/>
        <dbReference type="ChEBI" id="CHEBI:30616"/>
        <dbReference type="ChEBI" id="CHEBI:43474"/>
        <dbReference type="ChEBI" id="CHEBI:456216"/>
        <dbReference type="EC" id="5.6.2.3"/>
    </reaction>
</comment>
<dbReference type="CDD" id="cd00984">
    <property type="entry name" value="DnaB_C"/>
    <property type="match status" value="1"/>
</dbReference>
<comment type="similarity">
    <text evidence="1 12">Belongs to the helicase family. DnaB subfamily.</text>
</comment>
<dbReference type="InterPro" id="IPR016136">
    <property type="entry name" value="DNA_helicase_N/primase_C"/>
</dbReference>
<dbReference type="InterPro" id="IPR027417">
    <property type="entry name" value="P-loop_NTPase"/>
</dbReference>
<evidence type="ECO:0000259" key="13">
    <source>
        <dbReference type="PROSITE" id="PS51199"/>
    </source>
</evidence>
<evidence type="ECO:0000256" key="8">
    <source>
        <dbReference type="ARBA" id="ARBA00023125"/>
    </source>
</evidence>
<keyword evidence="2 12" id="KW-0639">Primosome</keyword>
<reference evidence="14 15" key="1">
    <citation type="submission" date="2020-08" db="EMBL/GenBank/DDBJ databases">
        <title>Genome public.</title>
        <authorList>
            <person name="Liu C."/>
            <person name="Sun Q."/>
        </authorList>
    </citation>
    <scope>NUCLEOTIDE SEQUENCE [LARGE SCALE GENOMIC DNA]</scope>
    <source>
        <strain evidence="14 15">NSJ-71</strain>
    </source>
</reference>
<keyword evidence="8 12" id="KW-0238">DNA-binding</keyword>
<evidence type="ECO:0000256" key="6">
    <source>
        <dbReference type="ARBA" id="ARBA00022806"/>
    </source>
</evidence>
<dbReference type="InterPro" id="IPR007694">
    <property type="entry name" value="DNA_helicase_DnaB-like_C"/>
</dbReference>
<evidence type="ECO:0000313" key="14">
    <source>
        <dbReference type="EMBL" id="MBC5727618.1"/>
    </source>
</evidence>
<organism evidence="14 15">
    <name type="scientific">Ruminococcus intestinalis</name>
    <dbReference type="NCBI Taxonomy" id="2763066"/>
    <lineage>
        <taxon>Bacteria</taxon>
        <taxon>Bacillati</taxon>
        <taxon>Bacillota</taxon>
        <taxon>Clostridia</taxon>
        <taxon>Eubacteriales</taxon>
        <taxon>Oscillospiraceae</taxon>
        <taxon>Ruminococcus</taxon>
    </lineage>
</organism>
<proteinExistence type="inferred from homology"/>
<keyword evidence="15" id="KW-1185">Reference proteome</keyword>
<evidence type="ECO:0000313" key="15">
    <source>
        <dbReference type="Proteomes" id="UP000636755"/>
    </source>
</evidence>
<dbReference type="Proteomes" id="UP000636755">
    <property type="component" value="Unassembled WGS sequence"/>
</dbReference>
<evidence type="ECO:0000256" key="9">
    <source>
        <dbReference type="ARBA" id="ARBA00023235"/>
    </source>
</evidence>
<dbReference type="RefSeq" id="WP_022235188.1">
    <property type="nucleotide sequence ID" value="NZ_JACOPS010000001.1"/>
</dbReference>
<dbReference type="PANTHER" id="PTHR30153:SF2">
    <property type="entry name" value="REPLICATIVE DNA HELICASE"/>
    <property type="match status" value="1"/>
</dbReference>
<dbReference type="GO" id="GO:0016787">
    <property type="term" value="F:hydrolase activity"/>
    <property type="evidence" value="ECO:0007669"/>
    <property type="project" value="UniProtKB-KW"/>
</dbReference>
<evidence type="ECO:0000256" key="4">
    <source>
        <dbReference type="ARBA" id="ARBA00022741"/>
    </source>
</evidence>
<dbReference type="NCBIfam" id="TIGR00665">
    <property type="entry name" value="DnaB"/>
    <property type="match status" value="1"/>
</dbReference>
<evidence type="ECO:0000256" key="5">
    <source>
        <dbReference type="ARBA" id="ARBA00022801"/>
    </source>
</evidence>
<dbReference type="InterPro" id="IPR007692">
    <property type="entry name" value="DNA_helicase_DnaB"/>
</dbReference>
<dbReference type="InterPro" id="IPR036185">
    <property type="entry name" value="DNA_heli_DnaB-like_N_sf"/>
</dbReference>
<keyword evidence="5 12" id="KW-0378">Hydrolase</keyword>
<dbReference type="PROSITE" id="PS51199">
    <property type="entry name" value="SF4_HELICASE"/>
    <property type="match status" value="1"/>
</dbReference>
<protein>
    <recommendedName>
        <fullName evidence="11 12">Replicative DNA helicase</fullName>
        <ecNumber evidence="11 12">5.6.2.3</ecNumber>
    </recommendedName>
</protein>
<dbReference type="Gene3D" id="1.10.860.10">
    <property type="entry name" value="DNAb Helicase, Chain A"/>
    <property type="match status" value="1"/>
</dbReference>
<evidence type="ECO:0000256" key="1">
    <source>
        <dbReference type="ARBA" id="ARBA00008428"/>
    </source>
</evidence>
<name>A0ABR7HJB9_9FIRM</name>
<keyword evidence="4 12" id="KW-0547">Nucleotide-binding</keyword>
<evidence type="ECO:0000256" key="7">
    <source>
        <dbReference type="ARBA" id="ARBA00022840"/>
    </source>
</evidence>
<dbReference type="Pfam" id="PF03796">
    <property type="entry name" value="DnaB_C"/>
    <property type="match status" value="1"/>
</dbReference>
<evidence type="ECO:0000256" key="2">
    <source>
        <dbReference type="ARBA" id="ARBA00022515"/>
    </source>
</evidence>
<dbReference type="SUPFAM" id="SSF52540">
    <property type="entry name" value="P-loop containing nucleoside triphosphate hydrolases"/>
    <property type="match status" value="1"/>
</dbReference>
<evidence type="ECO:0000256" key="3">
    <source>
        <dbReference type="ARBA" id="ARBA00022705"/>
    </source>
</evidence>
<sequence length="455" mass="51269">MADNQISSSYDGLHMPYSPEAEQALLGAIILESDVFDKVIEYIKSPDYFYVSLHKLIFKTMTEMVNFGGKIDFVTLLEKLKQTGSFDETTGKTYLYDLVNNCPSISNAEAYAEVIRDKYNIRRLITAAREIIDDATAGTEDTSVIIDSAEQKIFDIRQGNEKKGLERINSVIMQTFDRLDALNSTTDDSMKPVSTGIGDLDRVITGLNRSDLILLAARPGMGKTSFALNIARYVACTAKKTVAFFSLEMSKEQLASRLLSAEALIEGTKLRIGKLNDEEWDRLIPASDILGKSELYLDDSPGITITEMKSKLRRMRKLDLVIIDYLQLMGSGRRIDNRVQEISEITRNLKILAKEMNVPVITLSQLSRASEQRTDHRPQLSDLRDSGSIEQDADIVLFLYREGYYDKNEDDSPQGADQNSGECIVAKNRHGEARTVKMHWQGEFMRFTGTEDRSE</sequence>
<feature type="domain" description="SF4 helicase" evidence="13">
    <location>
        <begin position="186"/>
        <end position="454"/>
    </location>
</feature>
<comment type="caution">
    <text evidence="14">The sequence shown here is derived from an EMBL/GenBank/DDBJ whole genome shotgun (WGS) entry which is preliminary data.</text>
</comment>
<comment type="function">
    <text evidence="12">The main replicative DNA helicase, it participates in initiation and elongation during chromosome replication. Travels ahead of the DNA replisome, separating dsDNA into templates for DNA synthesis. A processive ATP-dependent 5'-3' DNA helicase it has DNA-dependent ATPase activity.</text>
</comment>
<gene>
    <name evidence="14" type="primary">dnaB</name>
    <name evidence="14" type="ORF">H8R91_03530</name>
</gene>
<evidence type="ECO:0000256" key="12">
    <source>
        <dbReference type="RuleBase" id="RU362085"/>
    </source>
</evidence>
<dbReference type="SUPFAM" id="SSF48024">
    <property type="entry name" value="N-terminal domain of DnaB helicase"/>
    <property type="match status" value="1"/>
</dbReference>
<dbReference type="GO" id="GO:0003678">
    <property type="term" value="F:DNA helicase activity"/>
    <property type="evidence" value="ECO:0007669"/>
    <property type="project" value="UniProtKB-EC"/>
</dbReference>
<dbReference type="InterPro" id="IPR003593">
    <property type="entry name" value="AAA+_ATPase"/>
</dbReference>
<dbReference type="Pfam" id="PF00772">
    <property type="entry name" value="DnaB"/>
    <property type="match status" value="1"/>
</dbReference>
<dbReference type="InterPro" id="IPR007693">
    <property type="entry name" value="DNA_helicase_DnaB-like_N"/>
</dbReference>